<organism evidence="2 3">
    <name type="scientific">Parafrankia colletiae</name>
    <dbReference type="NCBI Taxonomy" id="573497"/>
    <lineage>
        <taxon>Bacteria</taxon>
        <taxon>Bacillati</taxon>
        <taxon>Actinomycetota</taxon>
        <taxon>Actinomycetes</taxon>
        <taxon>Frankiales</taxon>
        <taxon>Frankiaceae</taxon>
        <taxon>Parafrankia</taxon>
    </lineage>
</organism>
<comment type="caution">
    <text evidence="2">The sequence shown here is derived from an EMBL/GenBank/DDBJ whole genome shotgun (WGS) entry which is preliminary data.</text>
</comment>
<sequence length="179" mass="18454">MARHRRPVSPSRTSRPGSRGRVARPAVAAAATVVAAGAVTVGTAFAVSTGPAPASRIPVPRADVMTASIDRPGAVPPSPSESAVIAEAVRSSSLTSAVPSRSYQVTGTVLAASDQTWAWVELVPVVDDVDRAEAVLHRGEAGWELVQLGSYEVGCGLVPDSVATDLDLECPDDTPRYDA</sequence>
<evidence type="ECO:0000256" key="1">
    <source>
        <dbReference type="SAM" id="MobiDB-lite"/>
    </source>
</evidence>
<feature type="compositionally biased region" description="Low complexity" evidence="1">
    <location>
        <begin position="8"/>
        <end position="23"/>
    </location>
</feature>
<protein>
    <submittedName>
        <fullName evidence="2">Uncharacterized protein</fullName>
    </submittedName>
</protein>
<reference evidence="3" key="1">
    <citation type="submission" date="2016-07" db="EMBL/GenBank/DDBJ databases">
        <title>Sequence Frankia sp. strain CcI1.17.</title>
        <authorList>
            <person name="Ghodhbane-Gtari F."/>
            <person name="Swanson E."/>
            <person name="Gueddou A."/>
            <person name="Morris K."/>
            <person name="Hezbri K."/>
            <person name="Ktari A."/>
            <person name="Nouioui I."/>
            <person name="Abebe-Akele F."/>
            <person name="Simpson S."/>
            <person name="Thomas K."/>
            <person name="Gtari M."/>
            <person name="Tisa L.S."/>
            <person name="Hurst S."/>
        </authorList>
    </citation>
    <scope>NUCLEOTIDE SEQUENCE [LARGE SCALE GENOMIC DNA]</scope>
    <source>
        <strain evidence="3">Cc1.17</strain>
    </source>
</reference>
<name>A0A1S1RGG5_9ACTN</name>
<proteinExistence type="predicted"/>
<accession>A0A1S1RGG5</accession>
<dbReference type="AlphaFoldDB" id="A0A1S1RGG5"/>
<evidence type="ECO:0000313" key="3">
    <source>
        <dbReference type="Proteomes" id="UP000179627"/>
    </source>
</evidence>
<evidence type="ECO:0000313" key="2">
    <source>
        <dbReference type="EMBL" id="OHV45908.1"/>
    </source>
</evidence>
<feature type="region of interest" description="Disordered" evidence="1">
    <location>
        <begin position="1"/>
        <end position="23"/>
    </location>
</feature>
<dbReference type="Proteomes" id="UP000179627">
    <property type="component" value="Unassembled WGS sequence"/>
</dbReference>
<dbReference type="OrthoDB" id="3216660at2"/>
<dbReference type="EMBL" id="MBLM01000003">
    <property type="protein sequence ID" value="OHV45908.1"/>
    <property type="molecule type" value="Genomic_DNA"/>
</dbReference>
<keyword evidence="3" id="KW-1185">Reference proteome</keyword>
<gene>
    <name evidence="2" type="ORF">CC117_09080</name>
</gene>